<feature type="compositionally biased region" description="Basic and acidic residues" evidence="1">
    <location>
        <begin position="19"/>
        <end position="34"/>
    </location>
</feature>
<reference evidence="3" key="1">
    <citation type="submission" date="2022-12" db="EMBL/GenBank/DDBJ databases">
        <title>Draft genome assemblies for two species of Escallonia (Escalloniales).</title>
        <authorList>
            <person name="Chanderbali A."/>
            <person name="Dervinis C."/>
            <person name="Anghel I."/>
            <person name="Soltis D."/>
            <person name="Soltis P."/>
            <person name="Zapata F."/>
        </authorList>
    </citation>
    <scope>NUCLEOTIDE SEQUENCE</scope>
    <source>
        <strain evidence="3">UCBG92.1500</strain>
        <tissue evidence="3">Leaf</tissue>
    </source>
</reference>
<evidence type="ECO:0000259" key="2">
    <source>
        <dbReference type="Pfam" id="PF05922"/>
    </source>
</evidence>
<protein>
    <recommendedName>
        <fullName evidence="2">Inhibitor I9 domain-containing protein</fullName>
    </recommendedName>
</protein>
<feature type="region of interest" description="Disordered" evidence="1">
    <location>
        <begin position="1"/>
        <end position="39"/>
    </location>
</feature>
<dbReference type="Pfam" id="PF05922">
    <property type="entry name" value="Inhibitor_I9"/>
    <property type="match status" value="1"/>
</dbReference>
<dbReference type="InterPro" id="IPR010259">
    <property type="entry name" value="S8pro/Inhibitor_I9"/>
</dbReference>
<organism evidence="3 4">
    <name type="scientific">Escallonia rubra</name>
    <dbReference type="NCBI Taxonomy" id="112253"/>
    <lineage>
        <taxon>Eukaryota</taxon>
        <taxon>Viridiplantae</taxon>
        <taxon>Streptophyta</taxon>
        <taxon>Embryophyta</taxon>
        <taxon>Tracheophyta</taxon>
        <taxon>Spermatophyta</taxon>
        <taxon>Magnoliopsida</taxon>
        <taxon>eudicotyledons</taxon>
        <taxon>Gunneridae</taxon>
        <taxon>Pentapetalae</taxon>
        <taxon>asterids</taxon>
        <taxon>campanulids</taxon>
        <taxon>Escalloniales</taxon>
        <taxon>Escalloniaceae</taxon>
        <taxon>Escallonia</taxon>
    </lineage>
</organism>
<dbReference type="AlphaFoldDB" id="A0AA88QSL9"/>
<accession>A0AA88QSL9</accession>
<dbReference type="EMBL" id="JAVXUO010002905">
    <property type="protein sequence ID" value="KAK2968585.1"/>
    <property type="molecule type" value="Genomic_DNA"/>
</dbReference>
<evidence type="ECO:0000313" key="3">
    <source>
        <dbReference type="EMBL" id="KAK2968585.1"/>
    </source>
</evidence>
<gene>
    <name evidence="3" type="ORF">RJ640_009413</name>
</gene>
<evidence type="ECO:0000313" key="4">
    <source>
        <dbReference type="Proteomes" id="UP001187471"/>
    </source>
</evidence>
<feature type="domain" description="Inhibitor I9" evidence="2">
    <location>
        <begin position="115"/>
        <end position="172"/>
    </location>
</feature>
<dbReference type="Gene3D" id="3.30.70.80">
    <property type="entry name" value="Peptidase S8 propeptide/proteinase inhibitor I9"/>
    <property type="match status" value="1"/>
</dbReference>
<dbReference type="Proteomes" id="UP001187471">
    <property type="component" value="Unassembled WGS sequence"/>
</dbReference>
<sequence length="175" mass="18841">MVARGVAHLMWNEGWPQPGEREKGKGGVDAKGGHGDGGVEQVCPVVPVANISKRTAAAKCGGGRGGMGKCVDFRHRQRDSAVEWRQIMDRRSGSGKAVSRWLTGEEKKRDPALAYIVYMGDRPKAGLQAASVHTSLLQEVLGSNASASLLYNYGRSFNGFVVKLTKDEMLRVSGL</sequence>
<dbReference type="InterPro" id="IPR037045">
    <property type="entry name" value="S8pro/Inhibitor_I9_sf"/>
</dbReference>
<evidence type="ECO:0000256" key="1">
    <source>
        <dbReference type="SAM" id="MobiDB-lite"/>
    </source>
</evidence>
<proteinExistence type="predicted"/>
<comment type="caution">
    <text evidence="3">The sequence shown here is derived from an EMBL/GenBank/DDBJ whole genome shotgun (WGS) entry which is preliminary data.</text>
</comment>
<name>A0AA88QSL9_9ASTE</name>
<keyword evidence="4" id="KW-1185">Reference proteome</keyword>